<evidence type="ECO:0000313" key="3">
    <source>
        <dbReference type="Proteomes" id="UP000886998"/>
    </source>
</evidence>
<gene>
    <name evidence="2" type="ORF">TNIN_328411</name>
</gene>
<dbReference type="AlphaFoldDB" id="A0A8X7CGF9"/>
<accession>A0A8X7CGF9</accession>
<comment type="caution">
    <text evidence="2">The sequence shown here is derived from an EMBL/GenBank/DDBJ whole genome shotgun (WGS) entry which is preliminary data.</text>
</comment>
<proteinExistence type="predicted"/>
<name>A0A8X7CGF9_9ARAC</name>
<evidence type="ECO:0000256" key="1">
    <source>
        <dbReference type="SAM" id="MobiDB-lite"/>
    </source>
</evidence>
<feature type="compositionally biased region" description="Polar residues" evidence="1">
    <location>
        <begin position="21"/>
        <end position="36"/>
    </location>
</feature>
<dbReference type="OrthoDB" id="10439285at2759"/>
<organism evidence="2 3">
    <name type="scientific">Trichonephila inaurata madagascariensis</name>
    <dbReference type="NCBI Taxonomy" id="2747483"/>
    <lineage>
        <taxon>Eukaryota</taxon>
        <taxon>Metazoa</taxon>
        <taxon>Ecdysozoa</taxon>
        <taxon>Arthropoda</taxon>
        <taxon>Chelicerata</taxon>
        <taxon>Arachnida</taxon>
        <taxon>Araneae</taxon>
        <taxon>Araneomorphae</taxon>
        <taxon>Entelegynae</taxon>
        <taxon>Araneoidea</taxon>
        <taxon>Nephilidae</taxon>
        <taxon>Trichonephila</taxon>
        <taxon>Trichonephila inaurata</taxon>
    </lineage>
</organism>
<keyword evidence="3" id="KW-1185">Reference proteome</keyword>
<protein>
    <submittedName>
        <fullName evidence="2">Uncharacterized protein</fullName>
    </submittedName>
</protein>
<dbReference type="Proteomes" id="UP000886998">
    <property type="component" value="Unassembled WGS sequence"/>
</dbReference>
<dbReference type="EMBL" id="BMAV01015624">
    <property type="protein sequence ID" value="GFY65676.1"/>
    <property type="molecule type" value="Genomic_DNA"/>
</dbReference>
<sequence length="81" mass="8928">MMHVGAEPIYQAGMQRRDTLSRNTGKNTLETASPTPQGVVSLYGIRRGVAPHGSVPPAQSTSIYDFYLEEKVKVEASYSIW</sequence>
<evidence type="ECO:0000313" key="2">
    <source>
        <dbReference type="EMBL" id="GFY65676.1"/>
    </source>
</evidence>
<feature type="region of interest" description="Disordered" evidence="1">
    <location>
        <begin position="1"/>
        <end position="36"/>
    </location>
</feature>
<reference evidence="2" key="1">
    <citation type="submission" date="2020-08" db="EMBL/GenBank/DDBJ databases">
        <title>Multicomponent nature underlies the extraordinary mechanical properties of spider dragline silk.</title>
        <authorList>
            <person name="Kono N."/>
            <person name="Nakamura H."/>
            <person name="Mori M."/>
            <person name="Yoshida Y."/>
            <person name="Ohtoshi R."/>
            <person name="Malay A.D."/>
            <person name="Moran D.A.P."/>
            <person name="Tomita M."/>
            <person name="Numata K."/>
            <person name="Arakawa K."/>
        </authorList>
    </citation>
    <scope>NUCLEOTIDE SEQUENCE</scope>
</reference>